<sequence length="74" mass="7747">MFADEPKSEANTQVRIGLALTVLRHVYAQPLPTEAALTTLADATETQAAELAVPFPATCGHLTMAHPGWATSSG</sequence>
<name>A0ABP8CTP8_9ACTN</name>
<protein>
    <submittedName>
        <fullName evidence="1">Uncharacterized protein</fullName>
    </submittedName>
</protein>
<accession>A0ABP8CTP8</accession>
<comment type="caution">
    <text evidence="1">The sequence shown here is derived from an EMBL/GenBank/DDBJ whole genome shotgun (WGS) entry which is preliminary data.</text>
</comment>
<gene>
    <name evidence="1" type="ORF">GCM10022255_001620</name>
</gene>
<dbReference type="EMBL" id="BAABAT010000001">
    <property type="protein sequence ID" value="GAA4243266.1"/>
    <property type="molecule type" value="Genomic_DNA"/>
</dbReference>
<reference evidence="2" key="1">
    <citation type="journal article" date="2019" name="Int. J. Syst. Evol. Microbiol.">
        <title>The Global Catalogue of Microorganisms (GCM) 10K type strain sequencing project: providing services to taxonomists for standard genome sequencing and annotation.</title>
        <authorList>
            <consortium name="The Broad Institute Genomics Platform"/>
            <consortium name="The Broad Institute Genome Sequencing Center for Infectious Disease"/>
            <person name="Wu L."/>
            <person name="Ma J."/>
        </authorList>
    </citation>
    <scope>NUCLEOTIDE SEQUENCE [LARGE SCALE GENOMIC DNA]</scope>
    <source>
        <strain evidence="2">JCM 17441</strain>
    </source>
</reference>
<keyword evidence="2" id="KW-1185">Reference proteome</keyword>
<dbReference type="RefSeq" id="WP_345120083.1">
    <property type="nucleotide sequence ID" value="NZ_BAABAT010000001.1"/>
</dbReference>
<dbReference type="Proteomes" id="UP001500620">
    <property type="component" value="Unassembled WGS sequence"/>
</dbReference>
<evidence type="ECO:0000313" key="2">
    <source>
        <dbReference type="Proteomes" id="UP001500620"/>
    </source>
</evidence>
<evidence type="ECO:0000313" key="1">
    <source>
        <dbReference type="EMBL" id="GAA4243266.1"/>
    </source>
</evidence>
<organism evidence="1 2">
    <name type="scientific">Dactylosporangium darangshiense</name>
    <dbReference type="NCBI Taxonomy" id="579108"/>
    <lineage>
        <taxon>Bacteria</taxon>
        <taxon>Bacillati</taxon>
        <taxon>Actinomycetota</taxon>
        <taxon>Actinomycetes</taxon>
        <taxon>Micromonosporales</taxon>
        <taxon>Micromonosporaceae</taxon>
        <taxon>Dactylosporangium</taxon>
    </lineage>
</organism>
<proteinExistence type="predicted"/>